<gene>
    <name evidence="2" type="ORF">H8702_00580</name>
</gene>
<organism evidence="2 3">
    <name type="scientific">Massiliimalia timonensis</name>
    <dbReference type="NCBI Taxonomy" id="1987501"/>
    <lineage>
        <taxon>Bacteria</taxon>
        <taxon>Bacillati</taxon>
        <taxon>Bacillota</taxon>
        <taxon>Clostridia</taxon>
        <taxon>Eubacteriales</taxon>
        <taxon>Oscillospiraceae</taxon>
        <taxon>Massiliimalia</taxon>
    </lineage>
</organism>
<dbReference type="InterPro" id="IPR008928">
    <property type="entry name" value="6-hairpin_glycosidase_sf"/>
</dbReference>
<dbReference type="SUPFAM" id="SSF48208">
    <property type="entry name" value="Six-hairpin glycosidases"/>
    <property type="match status" value="1"/>
</dbReference>
<evidence type="ECO:0000256" key="1">
    <source>
        <dbReference type="SAM" id="Coils"/>
    </source>
</evidence>
<dbReference type="Gene3D" id="1.50.10.10">
    <property type="match status" value="1"/>
</dbReference>
<sequence length="585" mass="66583">MKYNLLEHANLLAMKEKHPDWIWNRSDTHILLGVPGTVDAFKTPVEPGNSFSPGPGTYGVSTWVSENGRLYAPETMDISELHWSFADGHFPISRSSWKAGSVKVLSELFCDGEAETSNIKDYLTVTLENTCEQETECNFYLVIRSFGASGNKINKLTRDGDILHVNGAPLIYLPQQAGELRTVSYEQTGKDVSCYLREGKLPQDTALDDPSGWGSGVVSFSVWLKPGEKIAYSFVFHLRAGHWMFNWRDTMSQPIDVAAAREAFLKKWEKDLVIGLNLPDRRFVDAFYCQLVHLYMFTVHNSPRISPVSYPLWWLRDGSYVLNALNKGGFHQFSEAACREISRKNACGGFGSEGDGPSNIIWILSEHYLLTHDRKFLQEMLPVMQEKADLLIRMRHATDVVKEYADYCIPSLVLEANIDVMCIPAKDGLIFGRMDGHFPILWVNSFAFMALTRFVRCAKELGIDTQKYETEAEELKKAIKAKSREIFGQNDRDVNCAFWPAGWASRDDAFIMGKFDEFWNTVRYPDGVHNPEPMWTYFEAGQAHNNILAGKRERAWVSIEYFLNKHTAQGIYTYHESNCDENTSL</sequence>
<feature type="coiled-coil region" evidence="1">
    <location>
        <begin position="458"/>
        <end position="485"/>
    </location>
</feature>
<dbReference type="GO" id="GO:0005975">
    <property type="term" value="P:carbohydrate metabolic process"/>
    <property type="evidence" value="ECO:0007669"/>
    <property type="project" value="InterPro"/>
</dbReference>
<proteinExistence type="predicted"/>
<dbReference type="Proteomes" id="UP000632659">
    <property type="component" value="Unassembled WGS sequence"/>
</dbReference>
<reference evidence="2" key="1">
    <citation type="submission" date="2020-08" db="EMBL/GenBank/DDBJ databases">
        <title>Genome public.</title>
        <authorList>
            <person name="Liu C."/>
            <person name="Sun Q."/>
        </authorList>
    </citation>
    <scope>NUCLEOTIDE SEQUENCE</scope>
    <source>
        <strain evidence="2">NSJ-15</strain>
    </source>
</reference>
<evidence type="ECO:0000313" key="2">
    <source>
        <dbReference type="EMBL" id="MBC8609614.1"/>
    </source>
</evidence>
<name>A0A8J6P4W3_9FIRM</name>
<keyword evidence="3" id="KW-1185">Reference proteome</keyword>
<evidence type="ECO:0000313" key="3">
    <source>
        <dbReference type="Proteomes" id="UP000632659"/>
    </source>
</evidence>
<protein>
    <submittedName>
        <fullName evidence="2">Uncharacterized protein</fullName>
    </submittedName>
</protein>
<dbReference type="InterPro" id="IPR012341">
    <property type="entry name" value="6hp_glycosidase-like_sf"/>
</dbReference>
<dbReference type="AlphaFoldDB" id="A0A8J6P4W3"/>
<dbReference type="RefSeq" id="WP_154824768.1">
    <property type="nucleotide sequence ID" value="NZ_JACRTL010000001.1"/>
</dbReference>
<keyword evidence="1" id="KW-0175">Coiled coil</keyword>
<dbReference type="EMBL" id="JACRTL010000001">
    <property type="protein sequence ID" value="MBC8609614.1"/>
    <property type="molecule type" value="Genomic_DNA"/>
</dbReference>
<accession>A0A8J6P4W3</accession>
<comment type="caution">
    <text evidence="2">The sequence shown here is derived from an EMBL/GenBank/DDBJ whole genome shotgun (WGS) entry which is preliminary data.</text>
</comment>